<comment type="caution">
    <text evidence="1">The sequence shown here is derived from an EMBL/GenBank/DDBJ whole genome shotgun (WGS) entry which is preliminary data.</text>
</comment>
<sequence>MNTLPHSGFAPPVATLIVPGYLGSGDGHWQRIWADEDPDALLVEQADFDRPARTAWLAALDAAIAANPGAVLVAHSLGCILIAHYARLRPQAAIAGALLVAPADVEAVLGDYPQFASFAPVPRLPLPFPATLVASRNDPFMDFSRARRFASAWGARLVDLGEAGHVNVASGHGVFPEARQLANALRTPTSASGAERRLSAAGAASVLG</sequence>
<dbReference type="SUPFAM" id="SSF53474">
    <property type="entry name" value="alpha/beta-Hydrolases"/>
    <property type="match status" value="1"/>
</dbReference>
<gene>
    <name evidence="1" type="ORF">I5731_03490</name>
</gene>
<dbReference type="Gene3D" id="3.40.50.1820">
    <property type="entry name" value="alpha/beta hydrolase"/>
    <property type="match status" value="1"/>
</dbReference>
<dbReference type="InterPro" id="IPR010662">
    <property type="entry name" value="RBBP9/YdeN"/>
</dbReference>
<evidence type="ECO:0000313" key="2">
    <source>
        <dbReference type="Proteomes" id="UP000631694"/>
    </source>
</evidence>
<protein>
    <submittedName>
        <fullName evidence="1">Alpha/beta hydrolase</fullName>
    </submittedName>
</protein>
<evidence type="ECO:0000313" key="1">
    <source>
        <dbReference type="EMBL" id="MBH0236877.1"/>
    </source>
</evidence>
<dbReference type="Pfam" id="PF06821">
    <property type="entry name" value="Ser_hydrolase"/>
    <property type="match status" value="1"/>
</dbReference>
<dbReference type="InterPro" id="IPR029058">
    <property type="entry name" value="AB_hydrolase_fold"/>
</dbReference>
<dbReference type="RefSeq" id="WP_197309970.1">
    <property type="nucleotide sequence ID" value="NZ_JADZLT010000040.1"/>
</dbReference>
<organism evidence="1 2">
    <name type="scientific">Methylobrevis albus</name>
    <dbReference type="NCBI Taxonomy" id="2793297"/>
    <lineage>
        <taxon>Bacteria</taxon>
        <taxon>Pseudomonadati</taxon>
        <taxon>Pseudomonadota</taxon>
        <taxon>Alphaproteobacteria</taxon>
        <taxon>Hyphomicrobiales</taxon>
        <taxon>Pleomorphomonadaceae</taxon>
        <taxon>Methylobrevis</taxon>
    </lineage>
</organism>
<name>A0A931HZC2_9HYPH</name>
<reference evidence="1" key="1">
    <citation type="submission" date="2020-12" db="EMBL/GenBank/DDBJ databases">
        <title>Methylobrevis albus sp. nov., isolated from fresh water lack sediment.</title>
        <authorList>
            <person name="Zou Q."/>
        </authorList>
    </citation>
    <scope>NUCLEOTIDE SEQUENCE</scope>
    <source>
        <strain evidence="1">L22</strain>
    </source>
</reference>
<dbReference type="Proteomes" id="UP000631694">
    <property type="component" value="Unassembled WGS sequence"/>
</dbReference>
<keyword evidence="1" id="KW-0378">Hydrolase</keyword>
<keyword evidence="2" id="KW-1185">Reference proteome</keyword>
<dbReference type="GO" id="GO:0016787">
    <property type="term" value="F:hydrolase activity"/>
    <property type="evidence" value="ECO:0007669"/>
    <property type="project" value="UniProtKB-KW"/>
</dbReference>
<dbReference type="EMBL" id="JADZLT010000040">
    <property type="protein sequence ID" value="MBH0236877.1"/>
    <property type="molecule type" value="Genomic_DNA"/>
</dbReference>
<dbReference type="AlphaFoldDB" id="A0A931HZC2"/>
<accession>A0A931HZC2</accession>
<proteinExistence type="predicted"/>